<keyword evidence="2" id="KW-0489">Methyltransferase</keyword>
<dbReference type="GO" id="GO:0032259">
    <property type="term" value="P:methylation"/>
    <property type="evidence" value="ECO:0007669"/>
    <property type="project" value="UniProtKB-KW"/>
</dbReference>
<organism evidence="2 3">
    <name type="scientific">Yeguia hominis</name>
    <dbReference type="NCBI Taxonomy" id="2763662"/>
    <lineage>
        <taxon>Bacteria</taxon>
        <taxon>Bacillati</taxon>
        <taxon>Bacillota</taxon>
        <taxon>Clostridia</taxon>
        <taxon>Eubacteriales</taxon>
        <taxon>Yeguiaceae</taxon>
        <taxon>Yeguia</taxon>
    </lineage>
</organism>
<comment type="caution">
    <text evidence="2">The sequence shown here is derived from an EMBL/GenBank/DDBJ whole genome shotgun (WGS) entry which is preliminary data.</text>
</comment>
<dbReference type="AlphaFoldDB" id="A0A926HS79"/>
<protein>
    <submittedName>
        <fullName evidence="2">Methyltransferase domain-containing protein</fullName>
    </submittedName>
</protein>
<name>A0A926HS79_9FIRM</name>
<evidence type="ECO:0000259" key="1">
    <source>
        <dbReference type="Pfam" id="PF08241"/>
    </source>
</evidence>
<dbReference type="EMBL" id="JACRSN010000011">
    <property type="protein sequence ID" value="MBC8534003.1"/>
    <property type="molecule type" value="Genomic_DNA"/>
</dbReference>
<dbReference type="InterPro" id="IPR029063">
    <property type="entry name" value="SAM-dependent_MTases_sf"/>
</dbReference>
<reference evidence="2" key="1">
    <citation type="submission" date="2020-08" db="EMBL/GenBank/DDBJ databases">
        <title>Genome public.</title>
        <authorList>
            <person name="Liu C."/>
            <person name="Sun Q."/>
        </authorList>
    </citation>
    <scope>NUCLEOTIDE SEQUENCE</scope>
    <source>
        <strain evidence="2">NSJ-40</strain>
    </source>
</reference>
<evidence type="ECO:0000313" key="3">
    <source>
        <dbReference type="Proteomes" id="UP000651482"/>
    </source>
</evidence>
<sequence length="157" mass="18099">MPFPDCSFEIVLSRLAFHHFPNRGKPFAEIVRVLKPGGKLVMIDMEAAEEPLRAVEDELEQMRAPSHVRNLSLAEMQEMYAYYGMTIPTCEMTKMPVVLQNWLDLTQTPSDIQKEITRRLQEELQGGQKTGFYPYCKDEKIGFDHRWILLIGIKAAP</sequence>
<keyword evidence="2" id="KW-0808">Transferase</keyword>
<dbReference type="Pfam" id="PF08241">
    <property type="entry name" value="Methyltransf_11"/>
    <property type="match status" value="1"/>
</dbReference>
<dbReference type="Gene3D" id="3.40.50.150">
    <property type="entry name" value="Vaccinia Virus protein VP39"/>
    <property type="match status" value="1"/>
</dbReference>
<dbReference type="InterPro" id="IPR013216">
    <property type="entry name" value="Methyltransf_11"/>
</dbReference>
<keyword evidence="3" id="KW-1185">Reference proteome</keyword>
<gene>
    <name evidence="2" type="ORF">IAG03_08320</name>
</gene>
<proteinExistence type="predicted"/>
<dbReference type="SUPFAM" id="SSF53335">
    <property type="entry name" value="S-adenosyl-L-methionine-dependent methyltransferases"/>
    <property type="match status" value="1"/>
</dbReference>
<accession>A0A926HS79</accession>
<dbReference type="GO" id="GO:0008757">
    <property type="term" value="F:S-adenosylmethionine-dependent methyltransferase activity"/>
    <property type="evidence" value="ECO:0007669"/>
    <property type="project" value="InterPro"/>
</dbReference>
<dbReference type="Proteomes" id="UP000651482">
    <property type="component" value="Unassembled WGS sequence"/>
</dbReference>
<feature type="domain" description="Methyltransferase type 11" evidence="1">
    <location>
        <begin position="1"/>
        <end position="42"/>
    </location>
</feature>
<dbReference type="CDD" id="cd02440">
    <property type="entry name" value="AdoMet_MTases"/>
    <property type="match status" value="1"/>
</dbReference>
<evidence type="ECO:0000313" key="2">
    <source>
        <dbReference type="EMBL" id="MBC8534003.1"/>
    </source>
</evidence>